<evidence type="ECO:0000256" key="1">
    <source>
        <dbReference type="ARBA" id="ARBA00004286"/>
    </source>
</evidence>
<dbReference type="GO" id="GO:0034456">
    <property type="term" value="C:UTP-C complex"/>
    <property type="evidence" value="ECO:0007669"/>
    <property type="project" value="TreeGrafter"/>
</dbReference>
<proteinExistence type="inferred from homology"/>
<dbReference type="GO" id="GO:0003723">
    <property type="term" value="F:RNA binding"/>
    <property type="evidence" value="ECO:0007669"/>
    <property type="project" value="UniProtKB-KW"/>
</dbReference>
<evidence type="ECO:0000256" key="4">
    <source>
        <dbReference type="ARBA" id="ARBA00035000"/>
    </source>
</evidence>
<keyword evidence="6" id="KW-0694">RNA-binding</keyword>
<evidence type="ECO:0000256" key="3">
    <source>
        <dbReference type="ARBA" id="ARBA00022454"/>
    </source>
</evidence>
<dbReference type="GO" id="GO:0005694">
    <property type="term" value="C:chromosome"/>
    <property type="evidence" value="ECO:0007669"/>
    <property type="project" value="UniProtKB-SubCell"/>
</dbReference>
<keyword evidence="9" id="KW-1185">Reference proteome</keyword>
<evidence type="ECO:0000313" key="9">
    <source>
        <dbReference type="Proteomes" id="UP000271098"/>
    </source>
</evidence>
<keyword evidence="3" id="KW-0158">Chromosome</keyword>
<dbReference type="GO" id="GO:0006409">
    <property type="term" value="P:tRNA export from nucleus"/>
    <property type="evidence" value="ECO:0007669"/>
    <property type="project" value="TreeGrafter"/>
</dbReference>
<reference evidence="8 9" key="2">
    <citation type="submission" date="2018-11" db="EMBL/GenBank/DDBJ databases">
        <authorList>
            <consortium name="Pathogen Informatics"/>
        </authorList>
    </citation>
    <scope>NUCLEOTIDE SEQUENCE [LARGE SCALE GENOMIC DNA]</scope>
</reference>
<dbReference type="InterPro" id="IPR035082">
    <property type="entry name" value="Nrap_D1"/>
</dbReference>
<dbReference type="Proteomes" id="UP000271098">
    <property type="component" value="Unassembled WGS sequence"/>
</dbReference>
<dbReference type="PANTHER" id="PTHR17972:SF0">
    <property type="entry name" value="NUCLEOLAR PROTEIN 6"/>
    <property type="match status" value="1"/>
</dbReference>
<sequence>MKRAAGDGDSEEFEKKRARRRLICMQIDDFIDEIKLPDAQRNKLEELASTVKSLIYVAKEMKKAHQVCDLKNLQSANIQFPVLLPFGLDLSKIESSCDCRWIHPAKIEIAGSWRSGYQTKDEPVMDLIIIMPRNYFGSHDYQNFTYFIKRAHYLAQTAQILIKAGLSVKFGTKQQDPLKPVLIVFNSDALESEGYLRLDFVPQRSFAKISKFRPENNNLLPSFCSTQFDSLDSNIPTPIYNSKIAADLVRKEMEAKFEEFFRENSNFSRAYIMVRSWMYRRGFAQVYLNIDNF</sequence>
<dbReference type="InterPro" id="IPR005554">
    <property type="entry name" value="NOL6/Upt22"/>
</dbReference>
<comment type="function">
    <text evidence="4">Part of the small subunit (SSU) processome, first precursor of the small eukaryotic ribosomal subunit. During the assembly of the SSU processome in the nucleolus, many ribosome biogenesis factors, an RNA chaperone and ribosomal proteins associate with the nascent pre-rRNA and work in concert to generate RNA folding, modifications, rearrangements and cleavage as well as targeted degradation of pre-ribosomal RNA by the RNA exosome.</text>
</comment>
<evidence type="ECO:0000256" key="6">
    <source>
        <dbReference type="RuleBase" id="RU364032"/>
    </source>
</evidence>
<dbReference type="GO" id="GO:0032545">
    <property type="term" value="C:CURI complex"/>
    <property type="evidence" value="ECO:0007669"/>
    <property type="project" value="TreeGrafter"/>
</dbReference>
<dbReference type="EMBL" id="UYRT01004386">
    <property type="protein sequence ID" value="VDK36366.1"/>
    <property type="molecule type" value="Genomic_DNA"/>
</dbReference>
<dbReference type="AlphaFoldDB" id="A0A183D236"/>
<evidence type="ECO:0000256" key="5">
    <source>
        <dbReference type="ARBA" id="ARBA00035020"/>
    </source>
</evidence>
<reference evidence="10" key="1">
    <citation type="submission" date="2016-06" db="UniProtKB">
        <authorList>
            <consortium name="WormBaseParasite"/>
        </authorList>
    </citation>
    <scope>IDENTIFICATION</scope>
</reference>
<dbReference type="WBParaSite" id="GPUH_0000278201-mRNA-1">
    <property type="protein sequence ID" value="GPUH_0000278201-mRNA-1"/>
    <property type="gene ID" value="GPUH_0000278201"/>
</dbReference>
<name>A0A183D236_9BILA</name>
<evidence type="ECO:0000259" key="7">
    <source>
        <dbReference type="Pfam" id="PF03813"/>
    </source>
</evidence>
<evidence type="ECO:0000256" key="2">
    <source>
        <dbReference type="ARBA" id="ARBA00016437"/>
    </source>
</evidence>
<evidence type="ECO:0000313" key="8">
    <source>
        <dbReference type="EMBL" id="VDK36366.1"/>
    </source>
</evidence>
<dbReference type="OrthoDB" id="10251401at2759"/>
<keyword evidence="6" id="KW-0539">Nucleus</keyword>
<comment type="similarity">
    <text evidence="6">Belongs to the NRAP family.</text>
</comment>
<comment type="subunit">
    <text evidence="5">Part of the small subunit (SSU) processome, composed of more than 70 proteins and the RNA chaperone small nucleolar RNA (snoRNA) U3.</text>
</comment>
<gene>
    <name evidence="8" type="ORF">GPUH_LOCUS2777</name>
</gene>
<feature type="domain" description="Nrap protein" evidence="7">
    <location>
        <begin position="126"/>
        <end position="252"/>
    </location>
</feature>
<dbReference type="GO" id="GO:0032040">
    <property type="term" value="C:small-subunit processome"/>
    <property type="evidence" value="ECO:0007669"/>
    <property type="project" value="TreeGrafter"/>
</dbReference>
<dbReference type="PANTHER" id="PTHR17972">
    <property type="entry name" value="NUCLEOLAR RNA-ASSOCIATED PROTEIN"/>
    <property type="match status" value="1"/>
</dbReference>
<comment type="subcellular location">
    <subcellularLocation>
        <location evidence="1">Chromosome</location>
    </subcellularLocation>
    <subcellularLocation>
        <location evidence="6">Nucleus</location>
        <location evidence="6">Nucleolus</location>
    </subcellularLocation>
</comment>
<organism evidence="10">
    <name type="scientific">Gongylonema pulchrum</name>
    <dbReference type="NCBI Taxonomy" id="637853"/>
    <lineage>
        <taxon>Eukaryota</taxon>
        <taxon>Metazoa</taxon>
        <taxon>Ecdysozoa</taxon>
        <taxon>Nematoda</taxon>
        <taxon>Chromadorea</taxon>
        <taxon>Rhabditida</taxon>
        <taxon>Spirurina</taxon>
        <taxon>Spiruromorpha</taxon>
        <taxon>Spiruroidea</taxon>
        <taxon>Gongylonematidae</taxon>
        <taxon>Gongylonema</taxon>
    </lineage>
</organism>
<accession>A0A183D236</accession>
<protein>
    <recommendedName>
        <fullName evidence="2 6">Nucleolar protein 6</fullName>
    </recommendedName>
</protein>
<evidence type="ECO:0000313" key="10">
    <source>
        <dbReference type="WBParaSite" id="GPUH_0000278201-mRNA-1"/>
    </source>
</evidence>
<dbReference type="GO" id="GO:0006364">
    <property type="term" value="P:rRNA processing"/>
    <property type="evidence" value="ECO:0007669"/>
    <property type="project" value="TreeGrafter"/>
</dbReference>
<dbReference type="Pfam" id="PF03813">
    <property type="entry name" value="Nrap"/>
    <property type="match status" value="1"/>
</dbReference>